<evidence type="ECO:0000313" key="10">
    <source>
        <dbReference type="Proteomes" id="UP001529380"/>
    </source>
</evidence>
<evidence type="ECO:0000256" key="2">
    <source>
        <dbReference type="ARBA" id="ARBA00022448"/>
    </source>
</evidence>
<evidence type="ECO:0000256" key="5">
    <source>
        <dbReference type="ARBA" id="ARBA00022989"/>
    </source>
</evidence>
<evidence type="ECO:0000256" key="6">
    <source>
        <dbReference type="ARBA" id="ARBA00023136"/>
    </source>
</evidence>
<feature type="transmembrane region" description="Helical" evidence="7">
    <location>
        <begin position="182"/>
        <end position="200"/>
    </location>
</feature>
<keyword evidence="10" id="KW-1185">Reference proteome</keyword>
<sequence>MTKKSNLQLRIERGIVTVLKYAVLIFASFVALVPIVSCVVTAFKTNEEYASTNVMTPPSSWLYFDNFVTAWKEANMGKAFLNSLLVLVCVLIGSVLISAMLAYVLNRFKFHGNTLIRNLFMVATLIPGIASQVTVYQIMIALNLVNTMPGYIILMMGTDVIAVYIFLQFFENLSVSLDESAILDGCTYFGVFFKILFPLLKPAIVTTAILKGVGTYNEYYMANLYLQDKSLYQVVSTSLFVFTGPMGSQYNYICAGVIITIIPALIVFLLCQDQIYSGLAAGSVKG</sequence>
<comment type="similarity">
    <text evidence="7">Belongs to the binding-protein-dependent transport system permease family.</text>
</comment>
<dbReference type="Proteomes" id="UP001529380">
    <property type="component" value="Unassembled WGS sequence"/>
</dbReference>
<dbReference type="PANTHER" id="PTHR43744:SF3">
    <property type="entry name" value="LACTOSE TRANSPORT SYSTEM PERMEASE PROTEIN LACG"/>
    <property type="match status" value="1"/>
</dbReference>
<feature type="transmembrane region" description="Helical" evidence="7">
    <location>
        <begin position="21"/>
        <end position="43"/>
    </location>
</feature>
<comment type="subcellular location">
    <subcellularLocation>
        <location evidence="1 7">Cell membrane</location>
        <topology evidence="1 7">Multi-pass membrane protein</topology>
    </subcellularLocation>
</comment>
<reference evidence="9 10" key="1">
    <citation type="submission" date="2023-06" db="EMBL/GenBank/DDBJ databases">
        <title>Identification and characterization of horizontal gene transfer across gut microbiota members of farm animals based on homology search.</title>
        <authorList>
            <person name="Schwarzerova J."/>
            <person name="Nykrynova M."/>
            <person name="Jureckova K."/>
            <person name="Cejkova D."/>
            <person name="Rychlik I."/>
        </authorList>
    </citation>
    <scope>NUCLEOTIDE SEQUENCE [LARGE SCALE GENOMIC DNA]</scope>
    <source>
        <strain evidence="9 10">ET340</strain>
    </source>
</reference>
<dbReference type="Gene3D" id="1.10.3720.10">
    <property type="entry name" value="MetI-like"/>
    <property type="match status" value="1"/>
</dbReference>
<protein>
    <submittedName>
        <fullName evidence="9">Carbohydrate ABC transporter permease</fullName>
    </submittedName>
</protein>
<keyword evidence="6 7" id="KW-0472">Membrane</keyword>
<keyword evidence="3" id="KW-1003">Cell membrane</keyword>
<evidence type="ECO:0000256" key="7">
    <source>
        <dbReference type="RuleBase" id="RU363032"/>
    </source>
</evidence>
<dbReference type="InterPro" id="IPR035906">
    <property type="entry name" value="MetI-like_sf"/>
</dbReference>
<proteinExistence type="inferred from homology"/>
<dbReference type="RefSeq" id="WP_289599629.1">
    <property type="nucleotide sequence ID" value="NZ_JAUDCL010000009.1"/>
</dbReference>
<feature type="transmembrane region" description="Helical" evidence="7">
    <location>
        <begin position="118"/>
        <end position="139"/>
    </location>
</feature>
<dbReference type="PROSITE" id="PS50928">
    <property type="entry name" value="ABC_TM1"/>
    <property type="match status" value="1"/>
</dbReference>
<evidence type="ECO:0000256" key="3">
    <source>
        <dbReference type="ARBA" id="ARBA00022475"/>
    </source>
</evidence>
<dbReference type="EMBL" id="JAUDCL010000009">
    <property type="protein sequence ID" value="MDM8200981.1"/>
    <property type="molecule type" value="Genomic_DNA"/>
</dbReference>
<keyword evidence="2 7" id="KW-0813">Transport</keyword>
<dbReference type="Pfam" id="PF00528">
    <property type="entry name" value="BPD_transp_1"/>
    <property type="match status" value="1"/>
</dbReference>
<feature type="transmembrane region" description="Helical" evidence="7">
    <location>
        <begin position="151"/>
        <end position="170"/>
    </location>
</feature>
<name>A0ABT7UQ22_9FIRM</name>
<evidence type="ECO:0000256" key="4">
    <source>
        <dbReference type="ARBA" id="ARBA00022692"/>
    </source>
</evidence>
<dbReference type="PANTHER" id="PTHR43744">
    <property type="entry name" value="ABC TRANSPORTER PERMEASE PROTEIN MG189-RELATED-RELATED"/>
    <property type="match status" value="1"/>
</dbReference>
<organism evidence="9 10">
    <name type="scientific">Allofournierella massiliensis</name>
    <dbReference type="NCBI Taxonomy" id="1650663"/>
    <lineage>
        <taxon>Bacteria</taxon>
        <taxon>Bacillati</taxon>
        <taxon>Bacillota</taxon>
        <taxon>Clostridia</taxon>
        <taxon>Eubacteriales</taxon>
        <taxon>Oscillospiraceae</taxon>
        <taxon>Allofournierella</taxon>
    </lineage>
</organism>
<feature type="domain" description="ABC transmembrane type-1" evidence="8">
    <location>
        <begin position="80"/>
        <end position="271"/>
    </location>
</feature>
<gene>
    <name evidence="9" type="ORF">QUW08_06700</name>
</gene>
<dbReference type="SUPFAM" id="SSF161098">
    <property type="entry name" value="MetI-like"/>
    <property type="match status" value="1"/>
</dbReference>
<evidence type="ECO:0000313" key="9">
    <source>
        <dbReference type="EMBL" id="MDM8200981.1"/>
    </source>
</evidence>
<comment type="caution">
    <text evidence="9">The sequence shown here is derived from an EMBL/GenBank/DDBJ whole genome shotgun (WGS) entry which is preliminary data.</text>
</comment>
<evidence type="ECO:0000256" key="1">
    <source>
        <dbReference type="ARBA" id="ARBA00004651"/>
    </source>
</evidence>
<feature type="transmembrane region" description="Helical" evidence="7">
    <location>
        <begin position="84"/>
        <end position="106"/>
    </location>
</feature>
<feature type="transmembrane region" description="Helical" evidence="7">
    <location>
        <begin position="250"/>
        <end position="271"/>
    </location>
</feature>
<dbReference type="CDD" id="cd06261">
    <property type="entry name" value="TM_PBP2"/>
    <property type="match status" value="1"/>
</dbReference>
<keyword evidence="4 7" id="KW-0812">Transmembrane</keyword>
<accession>A0ABT7UQ22</accession>
<keyword evidence="5 7" id="KW-1133">Transmembrane helix</keyword>
<evidence type="ECO:0000259" key="8">
    <source>
        <dbReference type="PROSITE" id="PS50928"/>
    </source>
</evidence>
<dbReference type="InterPro" id="IPR000515">
    <property type="entry name" value="MetI-like"/>
</dbReference>